<evidence type="ECO:0000259" key="1">
    <source>
        <dbReference type="Pfam" id="PF12680"/>
    </source>
</evidence>
<evidence type="ECO:0000313" key="2">
    <source>
        <dbReference type="EMBL" id="GLR14878.1"/>
    </source>
</evidence>
<accession>A0ABQ5YKB1</accession>
<dbReference type="Pfam" id="PF12680">
    <property type="entry name" value="SnoaL_2"/>
    <property type="match status" value="1"/>
</dbReference>
<name>A0ABQ5YKB1_9NEIS</name>
<dbReference type="RefSeq" id="WP_284197951.1">
    <property type="nucleotide sequence ID" value="NZ_BSOG01000006.1"/>
</dbReference>
<reference evidence="3" key="1">
    <citation type="journal article" date="2019" name="Int. J. Syst. Evol. Microbiol.">
        <title>The Global Catalogue of Microorganisms (GCM) 10K type strain sequencing project: providing services to taxonomists for standard genome sequencing and annotation.</title>
        <authorList>
            <consortium name="The Broad Institute Genomics Platform"/>
            <consortium name="The Broad Institute Genome Sequencing Center for Infectious Disease"/>
            <person name="Wu L."/>
            <person name="Ma J."/>
        </authorList>
    </citation>
    <scope>NUCLEOTIDE SEQUENCE [LARGE SCALE GENOMIC DNA]</scope>
    <source>
        <strain evidence="3">NBRC 110044</strain>
    </source>
</reference>
<dbReference type="InterPro" id="IPR032710">
    <property type="entry name" value="NTF2-like_dom_sf"/>
</dbReference>
<dbReference type="EMBL" id="BSOG01000006">
    <property type="protein sequence ID" value="GLR14878.1"/>
    <property type="molecule type" value="Genomic_DNA"/>
</dbReference>
<keyword evidence="3" id="KW-1185">Reference proteome</keyword>
<dbReference type="Proteomes" id="UP001156706">
    <property type="component" value="Unassembled WGS sequence"/>
</dbReference>
<proteinExistence type="predicted"/>
<evidence type="ECO:0000313" key="3">
    <source>
        <dbReference type="Proteomes" id="UP001156706"/>
    </source>
</evidence>
<organism evidence="2 3">
    <name type="scientific">Chitinimonas prasina</name>
    <dbReference type="NCBI Taxonomy" id="1434937"/>
    <lineage>
        <taxon>Bacteria</taxon>
        <taxon>Pseudomonadati</taxon>
        <taxon>Pseudomonadota</taxon>
        <taxon>Betaproteobacteria</taxon>
        <taxon>Neisseriales</taxon>
        <taxon>Chitinibacteraceae</taxon>
        <taxon>Chitinimonas</taxon>
    </lineage>
</organism>
<sequence length="123" mass="14504">MASSEQIVQQYWQAAHRRDWAGFAALLDENVVYEVPQTRERIRGRDHYLDFNITYPGDWQLRVDSVIGNAQQAVSRITFFVDGTSCEGISFFTLQHGRITHILDYWPEPYDPPYRHTAHIERY</sequence>
<feature type="domain" description="SnoaL-like" evidence="1">
    <location>
        <begin position="8"/>
        <end position="101"/>
    </location>
</feature>
<dbReference type="InterPro" id="IPR037401">
    <property type="entry name" value="SnoaL-like"/>
</dbReference>
<comment type="caution">
    <text evidence="2">The sequence shown here is derived from an EMBL/GenBank/DDBJ whole genome shotgun (WGS) entry which is preliminary data.</text>
</comment>
<dbReference type="SUPFAM" id="SSF54427">
    <property type="entry name" value="NTF2-like"/>
    <property type="match status" value="1"/>
</dbReference>
<dbReference type="Gene3D" id="3.10.450.50">
    <property type="match status" value="1"/>
</dbReference>
<gene>
    <name evidence="2" type="ORF">GCM10007907_36680</name>
</gene>
<protein>
    <submittedName>
        <fullName evidence="2">Polyketide cyclase</fullName>
    </submittedName>
</protein>